<dbReference type="EMBL" id="JAMZDX010000004">
    <property type="protein sequence ID" value="MCP2310899.1"/>
    <property type="molecule type" value="Genomic_DNA"/>
</dbReference>
<proteinExistence type="predicted"/>
<evidence type="ECO:0000313" key="1">
    <source>
        <dbReference type="EMBL" id="MCP2310899.1"/>
    </source>
</evidence>
<protein>
    <submittedName>
        <fullName evidence="1">Uncharacterized protein</fullName>
    </submittedName>
</protein>
<dbReference type="Proteomes" id="UP001206483">
    <property type="component" value="Unassembled WGS sequence"/>
</dbReference>
<reference evidence="1 2" key="1">
    <citation type="submission" date="2022-06" db="EMBL/GenBank/DDBJ databases">
        <title>Sequencing the genomes of 1000 actinobacteria strains.</title>
        <authorList>
            <person name="Klenk H.-P."/>
        </authorList>
    </citation>
    <scope>NUCLEOTIDE SEQUENCE [LARGE SCALE GENOMIC DNA]</scope>
    <source>
        <strain evidence="1 2">DSM 41656</strain>
    </source>
</reference>
<keyword evidence="2" id="KW-1185">Reference proteome</keyword>
<name>A0ABT1J0F5_9ACTN</name>
<comment type="caution">
    <text evidence="1">The sequence shown here is derived from an EMBL/GenBank/DDBJ whole genome shotgun (WGS) entry which is preliminary data.</text>
</comment>
<organism evidence="1 2">
    <name type="scientific">Kitasatospora paracochleata</name>
    <dbReference type="NCBI Taxonomy" id="58354"/>
    <lineage>
        <taxon>Bacteria</taxon>
        <taxon>Bacillati</taxon>
        <taxon>Actinomycetota</taxon>
        <taxon>Actinomycetes</taxon>
        <taxon>Kitasatosporales</taxon>
        <taxon>Streptomycetaceae</taxon>
        <taxon>Kitasatospora</taxon>
    </lineage>
</organism>
<sequence>MAVPQDDGVKVAESLEAEAAYAAYEAARMENAG</sequence>
<accession>A0ABT1J0F5</accession>
<gene>
    <name evidence="1" type="ORF">FHR36_004062</name>
</gene>
<evidence type="ECO:0000313" key="2">
    <source>
        <dbReference type="Proteomes" id="UP001206483"/>
    </source>
</evidence>